<proteinExistence type="inferred from homology"/>
<dbReference type="Gene3D" id="3.40.50.11850">
    <property type="entry name" value="Diphthamide synthesis DPH1/DPH2 domain 2"/>
    <property type="match status" value="1"/>
</dbReference>
<evidence type="ECO:0000256" key="1">
    <source>
        <dbReference type="ARBA" id="ARBA00001966"/>
    </source>
</evidence>
<comment type="similarity">
    <text evidence="10">Belongs to the DPH1/DPH2 family.</text>
</comment>
<dbReference type="EC" id="2.5.1.108" evidence="3 10"/>
<name>E1QV38_VULDI</name>
<reference evidence="11 12" key="1">
    <citation type="journal article" date="2010" name="Stand. Genomic Sci.">
        <title>Complete genome sequence of Vulcanisaeta distributa type strain (IC-017).</title>
        <authorList>
            <person name="Mavromatis K."/>
            <person name="Sikorski J."/>
            <person name="Pabst E."/>
            <person name="Teshima H."/>
            <person name="Lapidus A."/>
            <person name="Lucas S."/>
            <person name="Nolan M."/>
            <person name="Glavina Del Rio T."/>
            <person name="Cheng J.F."/>
            <person name="Bruce D."/>
            <person name="Goodwin L."/>
            <person name="Pitluck S."/>
            <person name="Liolios K."/>
            <person name="Ivanova N."/>
            <person name="Mikhailova N."/>
            <person name="Pati A."/>
            <person name="Chen A."/>
            <person name="Palaniappan K."/>
            <person name="Land M."/>
            <person name="Hauser L."/>
            <person name="Chang Y.J."/>
            <person name="Jeffries C.D."/>
            <person name="Rohde M."/>
            <person name="Spring S."/>
            <person name="Goker M."/>
            <person name="Wirth R."/>
            <person name="Woyke T."/>
            <person name="Bristow J."/>
            <person name="Eisen J.A."/>
            <person name="Markowitz V."/>
            <person name="Hugenholtz P."/>
            <person name="Klenk H.P."/>
            <person name="Kyrpides N.C."/>
        </authorList>
    </citation>
    <scope>NUCLEOTIDE SEQUENCE [LARGE SCALE GENOMIC DNA]</scope>
    <source>
        <strain evidence="12">DSM 14429 / JCM 11212 / NBRC 100878 / IC-017</strain>
    </source>
</reference>
<evidence type="ECO:0000256" key="8">
    <source>
        <dbReference type="ARBA" id="ARBA00023014"/>
    </source>
</evidence>
<evidence type="ECO:0000256" key="7">
    <source>
        <dbReference type="ARBA" id="ARBA00023004"/>
    </source>
</evidence>
<keyword evidence="5 10" id="KW-0949">S-adenosyl-L-methionine</keyword>
<dbReference type="NCBIfam" id="TIGR00322">
    <property type="entry name" value="diphth2_R"/>
    <property type="match status" value="1"/>
</dbReference>
<comment type="function">
    <text evidence="10">Catalyzes the first step of diphthamide biosynthesis, i.e. the transfer of the 3-amino-3-carboxypropyl group from S-adenosyl-L-methionine (SAM) to the C2 position of the imidazole ring of the target histidine residue in translation elongation factor 2 (EF-2).</text>
</comment>
<dbReference type="InterPro" id="IPR035435">
    <property type="entry name" value="DPH1/DPH2_euk_archaea"/>
</dbReference>
<dbReference type="Proteomes" id="UP000006681">
    <property type="component" value="Chromosome"/>
</dbReference>
<dbReference type="PANTHER" id="PTHR10762">
    <property type="entry name" value="DIPHTHAMIDE BIOSYNTHESIS PROTEIN"/>
    <property type="match status" value="1"/>
</dbReference>
<dbReference type="OrthoDB" id="314at2157"/>
<sequence>MDYSNDLTELLGAYLVPLKGIEEILSKGDKGSKLLVETPLGFKNVGLEVVRYLNNKGYRAYLSGQNVWGACDFSVVGDYQYVIHLGHALPPNIFRIISSNFRLRRSEFNDVIIVEIENGPTVLFSAIYYEPKPELLSKAKDALSNFIRSGINPFIAYSLPYKLYAHEIAKILNAPIAPGPITGCFIQFPIPNTILFIGSGYFYPLTFKLLRPQTTVYLFDVFRSVIENVDNVYRRYLAMKVKAIQDFDNARSVGIIISRKPGQYRPDLIEALINRLRRLGKEFVIIDLNEVSPDYVNNLPADAVVNTACPRIGIDDLDRFTKPVVNAGDVLKVNSRDLSNLLVW</sequence>
<dbReference type="RefSeq" id="WP_013336954.1">
    <property type="nucleotide sequence ID" value="NC_014537.1"/>
</dbReference>
<evidence type="ECO:0000256" key="4">
    <source>
        <dbReference type="ARBA" id="ARBA00022679"/>
    </source>
</evidence>
<dbReference type="InterPro" id="IPR042265">
    <property type="entry name" value="DPH1/DPH2_3"/>
</dbReference>
<keyword evidence="12" id="KW-1185">Reference proteome</keyword>
<dbReference type="InterPro" id="IPR042263">
    <property type="entry name" value="DPH1/DPH2_1"/>
</dbReference>
<comment type="pathway">
    <text evidence="2 10">Protein modification; peptidyl-diphthamide biosynthesis.</text>
</comment>
<dbReference type="GO" id="GO:0090560">
    <property type="term" value="F:2-(3-amino-3-carboxypropyl)histidine synthase activity"/>
    <property type="evidence" value="ECO:0007669"/>
    <property type="project" value="UniProtKB-UniRule"/>
</dbReference>
<dbReference type="HOGENOM" id="CLU_037146_0_0_2"/>
<evidence type="ECO:0000313" key="11">
    <source>
        <dbReference type="EMBL" id="ADN51229.1"/>
    </source>
</evidence>
<evidence type="ECO:0000256" key="10">
    <source>
        <dbReference type="PIRNR" id="PIRNR004967"/>
    </source>
</evidence>
<dbReference type="PANTHER" id="PTHR10762:SF1">
    <property type="entry name" value="2-(3-AMINO-3-CARBOXYPROPYL)HISTIDINE SYNTHASE SUBUNIT 1"/>
    <property type="match status" value="1"/>
</dbReference>
<dbReference type="InterPro" id="IPR042264">
    <property type="entry name" value="DPH1/DPH2_2"/>
</dbReference>
<dbReference type="Gene3D" id="3.40.50.11860">
    <property type="entry name" value="Diphthamide synthesis DPH1/DPH2 domain 3"/>
    <property type="match status" value="1"/>
</dbReference>
<dbReference type="PIRSF" id="PIRSF004967">
    <property type="entry name" value="DPH1"/>
    <property type="match status" value="1"/>
</dbReference>
<keyword evidence="4 10" id="KW-0808">Transferase</keyword>
<dbReference type="GeneID" id="9752803"/>
<organism evidence="11 12">
    <name type="scientific">Vulcanisaeta distributa (strain DSM 14429 / JCM 11212 / NBRC 100878 / IC-017)</name>
    <dbReference type="NCBI Taxonomy" id="572478"/>
    <lineage>
        <taxon>Archaea</taxon>
        <taxon>Thermoproteota</taxon>
        <taxon>Thermoprotei</taxon>
        <taxon>Thermoproteales</taxon>
        <taxon>Thermoproteaceae</taxon>
        <taxon>Vulcanisaeta</taxon>
    </lineage>
</organism>
<evidence type="ECO:0000256" key="3">
    <source>
        <dbReference type="ARBA" id="ARBA00012221"/>
    </source>
</evidence>
<dbReference type="Gene3D" id="3.40.50.11840">
    <property type="entry name" value="Diphthamide synthesis DPH1/DPH2 domain 1"/>
    <property type="match status" value="1"/>
</dbReference>
<evidence type="ECO:0000256" key="6">
    <source>
        <dbReference type="ARBA" id="ARBA00022723"/>
    </source>
</evidence>
<evidence type="ECO:0000256" key="9">
    <source>
        <dbReference type="ARBA" id="ARBA00048403"/>
    </source>
</evidence>
<protein>
    <recommendedName>
        <fullName evidence="3 10">2-(3-amino-3-carboxypropyl)histidine synthase</fullName>
        <ecNumber evidence="3 10">2.5.1.108</ecNumber>
    </recommendedName>
</protein>
<keyword evidence="10" id="KW-0004">4Fe-4S</keyword>
<dbReference type="GO" id="GO:0046872">
    <property type="term" value="F:metal ion binding"/>
    <property type="evidence" value="ECO:0007669"/>
    <property type="project" value="UniProtKB-KW"/>
</dbReference>
<dbReference type="KEGG" id="vdi:Vdis_1857"/>
<dbReference type="STRING" id="572478.Vdis_1857"/>
<dbReference type="eggNOG" id="arCOG04112">
    <property type="taxonomic scope" value="Archaea"/>
</dbReference>
<reference evidence="12" key="2">
    <citation type="journal article" date="2010" name="Stand. Genomic Sci.">
        <title>Complete genome sequence of Vulcanisaeta distributa type strain (IC-017T).</title>
        <authorList>
            <person name="Mavromatis K."/>
            <person name="Sikorski J."/>
            <person name="Pabst E."/>
            <person name="Teshima H."/>
            <person name="Lapidus A."/>
            <person name="Lucas S."/>
            <person name="Nolan M."/>
            <person name="Glavina Del Rio T."/>
            <person name="Cheng J."/>
            <person name="Bruce D."/>
            <person name="Goodwin L."/>
            <person name="Pitluck S."/>
            <person name="Liolios K."/>
            <person name="Ivanova N."/>
            <person name="Mikhailova N."/>
            <person name="Pati A."/>
            <person name="Chen A."/>
            <person name="Palaniappan K."/>
            <person name="Land M."/>
            <person name="Hauser L."/>
            <person name="Chang Y."/>
            <person name="Jeffries C."/>
            <person name="Rohde M."/>
            <person name="Spring S."/>
            <person name="Goker M."/>
            <person name="Wirth R."/>
            <person name="Woyke T."/>
            <person name="Bristow J."/>
            <person name="Eisen J."/>
            <person name="Markowitz V."/>
            <person name="Hugenholtz P."/>
            <person name="Klenk H."/>
            <person name="Kyrpides N."/>
        </authorList>
    </citation>
    <scope>NUCLEOTIDE SEQUENCE [LARGE SCALE GENOMIC DNA]</scope>
    <source>
        <strain evidence="12">DSM 14429 / JCM 11212 / NBRC 100878 / IC-017</strain>
    </source>
</reference>
<keyword evidence="8 10" id="KW-0411">Iron-sulfur</keyword>
<accession>E1QV38</accession>
<evidence type="ECO:0000313" key="12">
    <source>
        <dbReference type="Proteomes" id="UP000006681"/>
    </source>
</evidence>
<gene>
    <name evidence="11" type="ordered locus">Vdis_1857</name>
</gene>
<dbReference type="UniPathway" id="UPA00559"/>
<keyword evidence="7 10" id="KW-0408">Iron</keyword>
<evidence type="ECO:0000256" key="2">
    <source>
        <dbReference type="ARBA" id="ARBA00005156"/>
    </source>
</evidence>
<comment type="catalytic activity">
    <reaction evidence="9 10">
        <text>L-histidyl-[translation elongation factor 2] + S-adenosyl-L-methionine = 2-[(3S)-amino-3-carboxypropyl]-L-histidyl-[translation elongation factor 2] + S-methyl-5'-thioadenosine + H(+)</text>
        <dbReference type="Rhea" id="RHEA:36783"/>
        <dbReference type="Rhea" id="RHEA-COMP:9748"/>
        <dbReference type="Rhea" id="RHEA-COMP:9749"/>
        <dbReference type="ChEBI" id="CHEBI:15378"/>
        <dbReference type="ChEBI" id="CHEBI:17509"/>
        <dbReference type="ChEBI" id="CHEBI:29979"/>
        <dbReference type="ChEBI" id="CHEBI:59789"/>
        <dbReference type="ChEBI" id="CHEBI:73995"/>
        <dbReference type="EC" id="2.5.1.108"/>
    </reaction>
</comment>
<evidence type="ECO:0000256" key="5">
    <source>
        <dbReference type="ARBA" id="ARBA00022691"/>
    </source>
</evidence>
<comment type="cofactor">
    <cofactor evidence="1 10">
        <name>[4Fe-4S] cluster</name>
        <dbReference type="ChEBI" id="CHEBI:49883"/>
    </cofactor>
</comment>
<dbReference type="GO" id="GO:0017183">
    <property type="term" value="P:protein histidyl modification to diphthamide"/>
    <property type="evidence" value="ECO:0007669"/>
    <property type="project" value="UniProtKB-UniRule"/>
</dbReference>
<dbReference type="SFLD" id="SFLDS00032">
    <property type="entry name" value="Radical_SAM_3-amino-3-carboxyp"/>
    <property type="match status" value="1"/>
</dbReference>
<dbReference type="InterPro" id="IPR016435">
    <property type="entry name" value="DPH1/DPH2"/>
</dbReference>
<dbReference type="Pfam" id="PF01866">
    <property type="entry name" value="Diphthamide_syn"/>
    <property type="match status" value="1"/>
</dbReference>
<dbReference type="AlphaFoldDB" id="E1QV38"/>
<keyword evidence="6 10" id="KW-0479">Metal-binding</keyword>
<dbReference type="EMBL" id="CP002100">
    <property type="protein sequence ID" value="ADN51229.1"/>
    <property type="molecule type" value="Genomic_DNA"/>
</dbReference>
<dbReference type="GO" id="GO:0051539">
    <property type="term" value="F:4 iron, 4 sulfur cluster binding"/>
    <property type="evidence" value="ECO:0007669"/>
    <property type="project" value="UniProtKB-UniRule"/>
</dbReference>